<dbReference type="AlphaFoldDB" id="A1ZPN8"/>
<comment type="caution">
    <text evidence="1">The sequence shown here is derived from an EMBL/GenBank/DDBJ whole genome shotgun (WGS) entry which is preliminary data.</text>
</comment>
<sequence length="42" mass="4867">MFSLTFLKNGRFLMMDSLKQASSIIVIRYQFITTNFKGSFAI</sequence>
<dbReference type="EMBL" id="AAWS01000022">
    <property type="protein sequence ID" value="EAY27543.1"/>
    <property type="molecule type" value="Genomic_DNA"/>
</dbReference>
<evidence type="ECO:0000313" key="1">
    <source>
        <dbReference type="EMBL" id="EAY27543.1"/>
    </source>
</evidence>
<dbReference type="Proteomes" id="UP000004095">
    <property type="component" value="Unassembled WGS sequence"/>
</dbReference>
<keyword evidence="2" id="KW-1185">Reference proteome</keyword>
<evidence type="ECO:0000313" key="2">
    <source>
        <dbReference type="Proteomes" id="UP000004095"/>
    </source>
</evidence>
<organism evidence="1 2">
    <name type="scientific">Microscilla marina ATCC 23134</name>
    <dbReference type="NCBI Taxonomy" id="313606"/>
    <lineage>
        <taxon>Bacteria</taxon>
        <taxon>Pseudomonadati</taxon>
        <taxon>Bacteroidota</taxon>
        <taxon>Cytophagia</taxon>
        <taxon>Cytophagales</taxon>
        <taxon>Microscillaceae</taxon>
        <taxon>Microscilla</taxon>
    </lineage>
</organism>
<protein>
    <submittedName>
        <fullName evidence="1">Uncharacterized protein</fullName>
    </submittedName>
</protein>
<accession>A1ZPN8</accession>
<proteinExistence type="predicted"/>
<name>A1ZPN8_MICM2</name>
<gene>
    <name evidence="1" type="ORF">M23134_02790</name>
</gene>
<reference evidence="1 2" key="1">
    <citation type="submission" date="2007-01" db="EMBL/GenBank/DDBJ databases">
        <authorList>
            <person name="Haygood M."/>
            <person name="Podell S."/>
            <person name="Anderson C."/>
            <person name="Hopkinson B."/>
            <person name="Roe K."/>
            <person name="Barbeau K."/>
            <person name="Gaasterland T."/>
            <person name="Ferriera S."/>
            <person name="Johnson J."/>
            <person name="Kravitz S."/>
            <person name="Beeson K."/>
            <person name="Sutton G."/>
            <person name="Rogers Y.-H."/>
            <person name="Friedman R."/>
            <person name="Frazier M."/>
            <person name="Venter J.C."/>
        </authorList>
    </citation>
    <scope>NUCLEOTIDE SEQUENCE [LARGE SCALE GENOMIC DNA]</scope>
    <source>
        <strain evidence="1 2">ATCC 23134</strain>
    </source>
</reference>